<dbReference type="Pfam" id="PF03466">
    <property type="entry name" value="LysR_substrate"/>
    <property type="match status" value="1"/>
</dbReference>
<dbReference type="EMBL" id="CP043869">
    <property type="protein sequence ID" value="QEQ96106.1"/>
    <property type="molecule type" value="Genomic_DNA"/>
</dbReference>
<dbReference type="GO" id="GO:0043565">
    <property type="term" value="F:sequence-specific DNA binding"/>
    <property type="evidence" value="ECO:0007669"/>
    <property type="project" value="TreeGrafter"/>
</dbReference>
<evidence type="ECO:0000256" key="3">
    <source>
        <dbReference type="ARBA" id="ARBA00023125"/>
    </source>
</evidence>
<evidence type="ECO:0000313" key="6">
    <source>
        <dbReference type="EMBL" id="QEQ96106.1"/>
    </source>
</evidence>
<dbReference type="Gene3D" id="1.10.10.10">
    <property type="entry name" value="Winged helix-like DNA-binding domain superfamily/Winged helix DNA-binding domain"/>
    <property type="match status" value="1"/>
</dbReference>
<dbReference type="FunFam" id="1.10.10.10:FF:000038">
    <property type="entry name" value="Glycine cleavage system transcriptional activator"/>
    <property type="match status" value="1"/>
</dbReference>
<protein>
    <submittedName>
        <fullName evidence="6">LysR family transcriptional regulator</fullName>
    </submittedName>
</protein>
<evidence type="ECO:0000313" key="7">
    <source>
        <dbReference type="Proteomes" id="UP000324760"/>
    </source>
</evidence>
<dbReference type="KEGG" id="ncu:F0U83_04960"/>
<dbReference type="InterPro" id="IPR005119">
    <property type="entry name" value="LysR_subst-bd"/>
</dbReference>
<proteinExistence type="inferred from homology"/>
<dbReference type="Gene3D" id="3.40.190.10">
    <property type="entry name" value="Periplasmic binding protein-like II"/>
    <property type="match status" value="2"/>
</dbReference>
<dbReference type="InterPro" id="IPR036390">
    <property type="entry name" value="WH_DNA-bd_sf"/>
</dbReference>
<dbReference type="PROSITE" id="PS50931">
    <property type="entry name" value="HTH_LYSR"/>
    <property type="match status" value="1"/>
</dbReference>
<keyword evidence="3" id="KW-0238">DNA-binding</keyword>
<dbReference type="OrthoDB" id="6787458at2"/>
<organism evidence="6 7">
    <name type="scientific">Neptunomonas concharum</name>
    <dbReference type="NCBI Taxonomy" id="1031538"/>
    <lineage>
        <taxon>Bacteria</taxon>
        <taxon>Pseudomonadati</taxon>
        <taxon>Pseudomonadota</taxon>
        <taxon>Gammaproteobacteria</taxon>
        <taxon>Oceanospirillales</taxon>
        <taxon>Oceanospirillaceae</taxon>
        <taxon>Neptunomonas</taxon>
    </lineage>
</organism>
<accession>A0A5P1R9Z9</accession>
<evidence type="ECO:0000259" key="5">
    <source>
        <dbReference type="PROSITE" id="PS50931"/>
    </source>
</evidence>
<keyword evidence="7" id="KW-1185">Reference proteome</keyword>
<sequence length="298" mass="33102">MVNHFPPLNALRVFEVAARRLSFSKAADELCVTQGAVSKQIQLLESYLSRPLFNRTPQGLTLTEAGKHYLPEITAAMQQIVSATAALQQARKNTLTLNISPSFSNLWLIPKLSELQHSLPDLKLSMVTGDGPIQFGEQEADLAIRCLPLSLNHEHATLLTEEILLPVVHRDLFLQNATSSKEALLSLPLILHTTRPELWTQFYSYLFPDSEAILPSNSCAVGFEHFFMSHAAILQKQGVGLLPDFMIESTLASSNLVNPFGIRYASGYGYYLLTSPYKAYDPNIMALKTWLTQQLATA</sequence>
<dbReference type="Proteomes" id="UP000324760">
    <property type="component" value="Chromosome"/>
</dbReference>
<keyword evidence="4" id="KW-0804">Transcription</keyword>
<evidence type="ECO:0000256" key="4">
    <source>
        <dbReference type="ARBA" id="ARBA00023163"/>
    </source>
</evidence>
<dbReference type="Pfam" id="PF00126">
    <property type="entry name" value="HTH_1"/>
    <property type="match status" value="1"/>
</dbReference>
<feature type="domain" description="HTH lysR-type" evidence="5">
    <location>
        <begin position="6"/>
        <end position="63"/>
    </location>
</feature>
<dbReference type="AlphaFoldDB" id="A0A5P1R9Z9"/>
<dbReference type="InterPro" id="IPR036388">
    <property type="entry name" value="WH-like_DNA-bd_sf"/>
</dbReference>
<dbReference type="InterPro" id="IPR058163">
    <property type="entry name" value="LysR-type_TF_proteobact-type"/>
</dbReference>
<dbReference type="GO" id="GO:0003700">
    <property type="term" value="F:DNA-binding transcription factor activity"/>
    <property type="evidence" value="ECO:0007669"/>
    <property type="project" value="InterPro"/>
</dbReference>
<evidence type="ECO:0000256" key="1">
    <source>
        <dbReference type="ARBA" id="ARBA00009437"/>
    </source>
</evidence>
<dbReference type="SUPFAM" id="SSF46785">
    <property type="entry name" value="Winged helix' DNA-binding domain"/>
    <property type="match status" value="1"/>
</dbReference>
<dbReference type="PANTHER" id="PTHR30537:SF74">
    <property type="entry name" value="HTH-TYPE TRANSCRIPTIONAL REGULATOR TRPI"/>
    <property type="match status" value="1"/>
</dbReference>
<dbReference type="PANTHER" id="PTHR30537">
    <property type="entry name" value="HTH-TYPE TRANSCRIPTIONAL REGULATOR"/>
    <property type="match status" value="1"/>
</dbReference>
<evidence type="ECO:0000256" key="2">
    <source>
        <dbReference type="ARBA" id="ARBA00023015"/>
    </source>
</evidence>
<name>A0A5P1R9Z9_9GAMM</name>
<dbReference type="SUPFAM" id="SSF53850">
    <property type="entry name" value="Periplasmic binding protein-like II"/>
    <property type="match status" value="1"/>
</dbReference>
<comment type="similarity">
    <text evidence="1">Belongs to the LysR transcriptional regulatory family.</text>
</comment>
<keyword evidence="2" id="KW-0805">Transcription regulation</keyword>
<dbReference type="PRINTS" id="PR00039">
    <property type="entry name" value="HTHLYSR"/>
</dbReference>
<dbReference type="GO" id="GO:0006351">
    <property type="term" value="P:DNA-templated transcription"/>
    <property type="evidence" value="ECO:0007669"/>
    <property type="project" value="TreeGrafter"/>
</dbReference>
<reference evidence="6 7" key="1">
    <citation type="journal article" date="2019" name="Biochem. Eng. J.">
        <title>Metabolic engineering of the marine bacteria Neptunomonas concharum for the production of acetoin and meso-2,3-butanediol from acetate.</title>
        <authorList>
            <person name="Li W."/>
            <person name="Pu N."/>
            <person name="Liu C.-X."/>
            <person name="Yuan Q.-P."/>
            <person name="Li Z.-J."/>
        </authorList>
    </citation>
    <scope>NUCLEOTIDE SEQUENCE [LARGE SCALE GENOMIC DNA]</scope>
    <source>
        <strain evidence="6 7">JCM17730</strain>
    </source>
</reference>
<gene>
    <name evidence="6" type="ORF">F0U83_04960</name>
</gene>
<dbReference type="RefSeq" id="WP_138988812.1">
    <property type="nucleotide sequence ID" value="NZ_CP043869.1"/>
</dbReference>
<dbReference type="InterPro" id="IPR000847">
    <property type="entry name" value="LysR_HTH_N"/>
</dbReference>